<dbReference type="Gene3D" id="1.10.1740.10">
    <property type="match status" value="1"/>
</dbReference>
<feature type="domain" description="RNA polymerase sigma factor 70 region 4 type 2" evidence="8">
    <location>
        <begin position="118"/>
        <end position="168"/>
    </location>
</feature>
<dbReference type="InterPro" id="IPR039425">
    <property type="entry name" value="RNA_pol_sigma-70-like"/>
</dbReference>
<protein>
    <recommendedName>
        <fullName evidence="6">RNA polymerase sigma factor</fullName>
    </recommendedName>
</protein>
<dbReference type="InterPro" id="IPR000838">
    <property type="entry name" value="RNA_pol_sigma70_ECF_CS"/>
</dbReference>
<evidence type="ECO:0000256" key="4">
    <source>
        <dbReference type="ARBA" id="ARBA00023125"/>
    </source>
</evidence>
<dbReference type="GO" id="GO:0006352">
    <property type="term" value="P:DNA-templated transcription initiation"/>
    <property type="evidence" value="ECO:0007669"/>
    <property type="project" value="InterPro"/>
</dbReference>
<dbReference type="InterPro" id="IPR013325">
    <property type="entry name" value="RNA_pol_sigma_r2"/>
</dbReference>
<evidence type="ECO:0000313" key="9">
    <source>
        <dbReference type="EMBL" id="KUK78547.1"/>
    </source>
</evidence>
<evidence type="ECO:0000256" key="2">
    <source>
        <dbReference type="ARBA" id="ARBA00023015"/>
    </source>
</evidence>
<accession>A0A124FXM9</accession>
<dbReference type="SUPFAM" id="SSF88659">
    <property type="entry name" value="Sigma3 and sigma4 domains of RNA polymerase sigma factors"/>
    <property type="match status" value="1"/>
</dbReference>
<dbReference type="InterPro" id="IPR014284">
    <property type="entry name" value="RNA_pol_sigma-70_dom"/>
</dbReference>
<evidence type="ECO:0000256" key="6">
    <source>
        <dbReference type="RuleBase" id="RU000716"/>
    </source>
</evidence>
<dbReference type="Pfam" id="PF04542">
    <property type="entry name" value="Sigma70_r2"/>
    <property type="match status" value="1"/>
</dbReference>
<evidence type="ECO:0000313" key="10">
    <source>
        <dbReference type="Proteomes" id="UP000053860"/>
    </source>
</evidence>
<evidence type="ECO:0000259" key="7">
    <source>
        <dbReference type="Pfam" id="PF04542"/>
    </source>
</evidence>
<proteinExistence type="inferred from homology"/>
<organism evidence="9 10">
    <name type="scientific">Proteiniphilum acetatigenes</name>
    <dbReference type="NCBI Taxonomy" id="294710"/>
    <lineage>
        <taxon>Bacteria</taxon>
        <taxon>Pseudomonadati</taxon>
        <taxon>Bacteroidota</taxon>
        <taxon>Bacteroidia</taxon>
        <taxon>Bacteroidales</taxon>
        <taxon>Dysgonomonadaceae</taxon>
        <taxon>Proteiniphilum</taxon>
    </lineage>
</organism>
<dbReference type="GO" id="GO:0016987">
    <property type="term" value="F:sigma factor activity"/>
    <property type="evidence" value="ECO:0007669"/>
    <property type="project" value="UniProtKB-KW"/>
</dbReference>
<dbReference type="PROSITE" id="PS01063">
    <property type="entry name" value="SIGMA70_ECF"/>
    <property type="match status" value="1"/>
</dbReference>
<dbReference type="InterPro" id="IPR013249">
    <property type="entry name" value="RNA_pol_sigma70_r4_t2"/>
</dbReference>
<evidence type="ECO:0000259" key="8">
    <source>
        <dbReference type="Pfam" id="PF08281"/>
    </source>
</evidence>
<dbReference type="Pfam" id="PF08281">
    <property type="entry name" value="Sigma70_r4_2"/>
    <property type="match status" value="1"/>
</dbReference>
<sequence>MNENQRVLQVLSGNTSAFAYFVETYQDMAITIAYRICGNMQDAEDVVQESYLKAYRNLHSFRSESKFSTWLYRIVYNTAVTHTKTQMWMRSREAEIEDASLLADNTLEIEMGEIERKEMVAEVMQKMPAGDALLLTLYYLEENSVKEIAKITGLNEPNVKVKLFRARKLFKEMVVSGYACRLQVHKKDHHDGEIQ</sequence>
<dbReference type="PANTHER" id="PTHR43133">
    <property type="entry name" value="RNA POLYMERASE ECF-TYPE SIGMA FACTO"/>
    <property type="match status" value="1"/>
</dbReference>
<evidence type="ECO:0000256" key="3">
    <source>
        <dbReference type="ARBA" id="ARBA00023082"/>
    </source>
</evidence>
<dbReference type="AlphaFoldDB" id="A0A124FXM9"/>
<keyword evidence="5 6" id="KW-0804">Transcription</keyword>
<dbReference type="SUPFAM" id="SSF88946">
    <property type="entry name" value="Sigma2 domain of RNA polymerase sigma factors"/>
    <property type="match status" value="1"/>
</dbReference>
<dbReference type="STRING" id="1123008.GCA_000380985_02391"/>
<reference evidence="10" key="1">
    <citation type="journal article" date="2015" name="MBio">
        <title>Genome-Resolved Metagenomic Analysis Reveals Roles for Candidate Phyla and Other Microbial Community Members in Biogeochemical Transformations in Oil Reservoirs.</title>
        <authorList>
            <person name="Hu P."/>
            <person name="Tom L."/>
            <person name="Singh A."/>
            <person name="Thomas B.C."/>
            <person name="Baker B.J."/>
            <person name="Piceno Y.M."/>
            <person name="Andersen G.L."/>
            <person name="Banfield J.F."/>
        </authorList>
    </citation>
    <scope>NUCLEOTIDE SEQUENCE [LARGE SCALE GENOMIC DNA]</scope>
</reference>
<comment type="similarity">
    <text evidence="1 6">Belongs to the sigma-70 factor family. ECF subfamily.</text>
</comment>
<dbReference type="InterPro" id="IPR007627">
    <property type="entry name" value="RNA_pol_sigma70_r2"/>
</dbReference>
<feature type="domain" description="RNA polymerase sigma-70 region 2" evidence="7">
    <location>
        <begin position="21"/>
        <end position="88"/>
    </location>
</feature>
<evidence type="ECO:0000256" key="1">
    <source>
        <dbReference type="ARBA" id="ARBA00010641"/>
    </source>
</evidence>
<dbReference type="NCBIfam" id="TIGR02937">
    <property type="entry name" value="sigma70-ECF"/>
    <property type="match status" value="1"/>
</dbReference>
<dbReference type="PANTHER" id="PTHR43133:SF51">
    <property type="entry name" value="RNA POLYMERASE SIGMA FACTOR"/>
    <property type="match status" value="1"/>
</dbReference>
<dbReference type="InterPro" id="IPR036388">
    <property type="entry name" value="WH-like_DNA-bd_sf"/>
</dbReference>
<dbReference type="Proteomes" id="UP000053860">
    <property type="component" value="Unassembled WGS sequence"/>
</dbReference>
<dbReference type="GO" id="GO:0003677">
    <property type="term" value="F:DNA binding"/>
    <property type="evidence" value="ECO:0007669"/>
    <property type="project" value="UniProtKB-KW"/>
</dbReference>
<dbReference type="EMBL" id="LGGN01000022">
    <property type="protein sequence ID" value="KUK78547.1"/>
    <property type="molecule type" value="Genomic_DNA"/>
</dbReference>
<dbReference type="InterPro" id="IPR013324">
    <property type="entry name" value="RNA_pol_sigma_r3/r4-like"/>
</dbReference>
<comment type="caution">
    <text evidence="9">The sequence shown here is derived from an EMBL/GenBank/DDBJ whole genome shotgun (WGS) entry which is preliminary data.</text>
</comment>
<dbReference type="Gene3D" id="1.10.10.10">
    <property type="entry name" value="Winged helix-like DNA-binding domain superfamily/Winged helix DNA-binding domain"/>
    <property type="match status" value="1"/>
</dbReference>
<keyword evidence="4 6" id="KW-0238">DNA-binding</keyword>
<name>A0A124FXM9_9BACT</name>
<keyword evidence="2 6" id="KW-0805">Transcription regulation</keyword>
<keyword evidence="3 6" id="KW-0731">Sigma factor</keyword>
<evidence type="ECO:0000256" key="5">
    <source>
        <dbReference type="ARBA" id="ARBA00023163"/>
    </source>
</evidence>
<gene>
    <name evidence="9" type="ORF">XD92_0236</name>
</gene>